<feature type="binding site" evidence="9">
    <location>
        <position position="52"/>
    </location>
    <ligand>
        <name>FAD</name>
        <dbReference type="ChEBI" id="CHEBI:57692"/>
    </ligand>
</feature>
<dbReference type="SUPFAM" id="SSF51905">
    <property type="entry name" value="FAD/NAD(P)-binding domain"/>
    <property type="match status" value="1"/>
</dbReference>
<dbReference type="Pfam" id="PF02852">
    <property type="entry name" value="Pyr_redox_dim"/>
    <property type="match status" value="1"/>
</dbReference>
<feature type="binding site" evidence="9">
    <location>
        <begin position="139"/>
        <end position="141"/>
    </location>
    <ligand>
        <name>FAD</name>
        <dbReference type="ChEBI" id="CHEBI:57692"/>
    </ligand>
</feature>
<keyword evidence="7 11" id="KW-0676">Redox-active center</keyword>
<keyword evidence="12" id="KW-0175">Coiled coil</keyword>
<name>A0A1M5X7R0_9CLOT</name>
<dbReference type="InterPro" id="IPR001100">
    <property type="entry name" value="Pyr_nuc-diS_OxRdtase"/>
</dbReference>
<dbReference type="OrthoDB" id="9807946at2"/>
<organism evidence="15 16">
    <name type="scientific">Clostridium collagenovorans DSM 3089</name>
    <dbReference type="NCBI Taxonomy" id="1121306"/>
    <lineage>
        <taxon>Bacteria</taxon>
        <taxon>Bacillati</taxon>
        <taxon>Bacillota</taxon>
        <taxon>Clostridia</taxon>
        <taxon>Eubacteriales</taxon>
        <taxon>Clostridiaceae</taxon>
        <taxon>Clostridium</taxon>
    </lineage>
</organism>
<evidence type="ECO:0000256" key="12">
    <source>
        <dbReference type="SAM" id="Coils"/>
    </source>
</evidence>
<dbReference type="SUPFAM" id="SSF55424">
    <property type="entry name" value="FAD/NAD-linked reductases, dimerisation (C-terminal) domain"/>
    <property type="match status" value="1"/>
</dbReference>
<keyword evidence="6" id="KW-1015">Disulfide bond</keyword>
<feature type="binding site" evidence="9">
    <location>
        <position position="269"/>
    </location>
    <ligand>
        <name>NAD(+)</name>
        <dbReference type="ChEBI" id="CHEBI:57540"/>
    </ligand>
</feature>
<dbReference type="Pfam" id="PF07992">
    <property type="entry name" value="Pyr_redox_2"/>
    <property type="match status" value="1"/>
</dbReference>
<evidence type="ECO:0000256" key="8">
    <source>
        <dbReference type="PIRSR" id="PIRSR000350-2"/>
    </source>
</evidence>
<feature type="disulfide bond" description="Redox-active" evidence="10">
    <location>
        <begin position="43"/>
        <end position="48"/>
    </location>
</feature>
<keyword evidence="9" id="KW-0520">NAD</keyword>
<keyword evidence="15" id="KW-0670">Pyruvate</keyword>
<keyword evidence="2 11" id="KW-0285">Flavoprotein</keyword>
<reference evidence="15 16" key="1">
    <citation type="submission" date="2016-11" db="EMBL/GenBank/DDBJ databases">
        <authorList>
            <person name="Jaros S."/>
            <person name="Januszkiewicz K."/>
            <person name="Wedrychowicz H."/>
        </authorList>
    </citation>
    <scope>NUCLEOTIDE SEQUENCE [LARGE SCALE GENOMIC DNA]</scope>
    <source>
        <strain evidence="15 16">DSM 3089</strain>
    </source>
</reference>
<protein>
    <submittedName>
        <fullName evidence="15">Pyruvate/2-oxoglutarate dehydrogenase complex, dihydrolipoamide dehydrogenase (E3) component</fullName>
    </submittedName>
</protein>
<dbReference type="EMBL" id="FQXP01000007">
    <property type="protein sequence ID" value="SHH95672.1"/>
    <property type="molecule type" value="Genomic_DNA"/>
</dbReference>
<sequence>MKKYDSIIIGFGKGGKTLAGFLGKQGKRVALIEKSDKMYGGTCINVGCIPTKTLVHKAKVSLYKNLKTFSEKAEEYKNAIEEKQKLIEALRAKNYDMLDSNENVHIYTGKASFISNKEVEVDTKDGKLTVEGENIFINTGSSTVIPNIPGIKDSKKIYTSTTIMELKKLPRHLVIVGGGYIGLEFSSIYASFGSKVTVIETGNRIANREDEEISANVKEILEKKGVSFVLNSQVKSFEEKCNGVEVTYLDTLSNSENKISGDAVLIATGRKPNTDGLNLEAAGVEVTERGAIRVDNKLKTSADNIWAIGDVNGGPQFTYISLDDFRIIKDNLFGEGKRTTDDRGAVPYSVFIEPSLSRVGLSESEALERGYEVKIAKLQVAAIPRAKVIGETEGVMKAVVDDKTNKILGCTLLSAESSELINIVSLAMKSNEDYTFLRDNIFTHPTMSEALNDLFSLI</sequence>
<dbReference type="Proteomes" id="UP000184526">
    <property type="component" value="Unassembled WGS sequence"/>
</dbReference>
<evidence type="ECO:0000256" key="4">
    <source>
        <dbReference type="ARBA" id="ARBA00022857"/>
    </source>
</evidence>
<dbReference type="FunFam" id="3.30.390.30:FF:000001">
    <property type="entry name" value="Dihydrolipoyl dehydrogenase"/>
    <property type="match status" value="1"/>
</dbReference>
<evidence type="ECO:0000256" key="6">
    <source>
        <dbReference type="ARBA" id="ARBA00023157"/>
    </source>
</evidence>
<gene>
    <name evidence="15" type="ORF">SAMN02745196_02069</name>
</gene>
<evidence type="ECO:0000313" key="15">
    <source>
        <dbReference type="EMBL" id="SHH95672.1"/>
    </source>
</evidence>
<evidence type="ECO:0000256" key="2">
    <source>
        <dbReference type="ARBA" id="ARBA00022630"/>
    </source>
</evidence>
<evidence type="ECO:0000256" key="9">
    <source>
        <dbReference type="PIRSR" id="PIRSR000350-3"/>
    </source>
</evidence>
<dbReference type="PANTHER" id="PTHR43014:SF4">
    <property type="entry name" value="PYRIDINE NUCLEOTIDE-DISULFIDE OXIDOREDUCTASE RCLA-RELATED"/>
    <property type="match status" value="1"/>
</dbReference>
<keyword evidence="5 11" id="KW-0560">Oxidoreductase</keyword>
<feature type="domain" description="Pyridine nucleotide-disulphide oxidoreductase dimerisation" evidence="13">
    <location>
        <begin position="346"/>
        <end position="453"/>
    </location>
</feature>
<evidence type="ECO:0000256" key="10">
    <source>
        <dbReference type="PIRSR" id="PIRSR000350-4"/>
    </source>
</evidence>
<dbReference type="PRINTS" id="PR00368">
    <property type="entry name" value="FADPNR"/>
</dbReference>
<evidence type="ECO:0000256" key="1">
    <source>
        <dbReference type="ARBA" id="ARBA00007532"/>
    </source>
</evidence>
<evidence type="ECO:0000259" key="14">
    <source>
        <dbReference type="Pfam" id="PF07992"/>
    </source>
</evidence>
<feature type="coiled-coil region" evidence="12">
    <location>
        <begin position="66"/>
        <end position="93"/>
    </location>
</feature>
<dbReference type="Gene3D" id="3.50.50.60">
    <property type="entry name" value="FAD/NAD(P)-binding domain"/>
    <property type="match status" value="2"/>
</dbReference>
<evidence type="ECO:0000259" key="13">
    <source>
        <dbReference type="Pfam" id="PF02852"/>
    </source>
</evidence>
<dbReference type="GO" id="GO:0016668">
    <property type="term" value="F:oxidoreductase activity, acting on a sulfur group of donors, NAD(P) as acceptor"/>
    <property type="evidence" value="ECO:0007669"/>
    <property type="project" value="InterPro"/>
</dbReference>
<dbReference type="AlphaFoldDB" id="A0A1M5X7R0"/>
<evidence type="ECO:0000256" key="5">
    <source>
        <dbReference type="ARBA" id="ARBA00023002"/>
    </source>
</evidence>
<keyword evidence="3 9" id="KW-0274">FAD</keyword>
<dbReference type="GO" id="GO:0003955">
    <property type="term" value="F:NAD(P)H dehydrogenase (quinone) activity"/>
    <property type="evidence" value="ECO:0007669"/>
    <property type="project" value="TreeGrafter"/>
</dbReference>
<dbReference type="STRING" id="1121306.SAMN02745196_02069"/>
<feature type="domain" description="FAD/NAD(P)-binding" evidence="14">
    <location>
        <begin position="4"/>
        <end position="320"/>
    </location>
</feature>
<dbReference type="RefSeq" id="WP_072831940.1">
    <property type="nucleotide sequence ID" value="NZ_FQXP01000007.1"/>
</dbReference>
<feature type="active site" description="Proton acceptor" evidence="8">
    <location>
        <position position="444"/>
    </location>
</feature>
<comment type="similarity">
    <text evidence="1 11">Belongs to the class-I pyridine nucleotide-disulfide oxidoreductase family.</text>
</comment>
<comment type="cofactor">
    <cofactor evidence="9">
        <name>FAD</name>
        <dbReference type="ChEBI" id="CHEBI:57692"/>
    </cofactor>
    <text evidence="9">Binds 1 FAD per subunit.</text>
</comment>
<dbReference type="InterPro" id="IPR023753">
    <property type="entry name" value="FAD/NAD-binding_dom"/>
</dbReference>
<evidence type="ECO:0000313" key="16">
    <source>
        <dbReference type="Proteomes" id="UP000184526"/>
    </source>
</evidence>
<dbReference type="InterPro" id="IPR012999">
    <property type="entry name" value="Pyr_OxRdtase_I_AS"/>
</dbReference>
<dbReference type="InterPro" id="IPR016156">
    <property type="entry name" value="FAD/NAD-linked_Rdtase_dimer_sf"/>
</dbReference>
<keyword evidence="16" id="KW-1185">Reference proteome</keyword>
<dbReference type="PRINTS" id="PR00411">
    <property type="entry name" value="PNDRDTASEI"/>
</dbReference>
<proteinExistence type="inferred from homology"/>
<feature type="binding site" evidence="9">
    <location>
        <begin position="177"/>
        <end position="184"/>
    </location>
    <ligand>
        <name>NAD(+)</name>
        <dbReference type="ChEBI" id="CHEBI:57540"/>
    </ligand>
</feature>
<dbReference type="Gene3D" id="3.30.390.30">
    <property type="match status" value="1"/>
</dbReference>
<evidence type="ECO:0000256" key="11">
    <source>
        <dbReference type="RuleBase" id="RU003691"/>
    </source>
</evidence>
<dbReference type="PIRSF" id="PIRSF000350">
    <property type="entry name" value="Mercury_reductase_MerA"/>
    <property type="match status" value="1"/>
</dbReference>
<evidence type="ECO:0000256" key="3">
    <source>
        <dbReference type="ARBA" id="ARBA00022827"/>
    </source>
</evidence>
<dbReference type="InterPro" id="IPR036188">
    <property type="entry name" value="FAD/NAD-bd_sf"/>
</dbReference>
<dbReference type="PANTHER" id="PTHR43014">
    <property type="entry name" value="MERCURIC REDUCTASE"/>
    <property type="match status" value="1"/>
</dbReference>
<keyword evidence="4" id="KW-0521">NADP</keyword>
<evidence type="ECO:0000256" key="7">
    <source>
        <dbReference type="ARBA" id="ARBA00023284"/>
    </source>
</evidence>
<dbReference type="GO" id="GO:0050660">
    <property type="term" value="F:flavin adenine dinucleotide binding"/>
    <property type="evidence" value="ECO:0007669"/>
    <property type="project" value="TreeGrafter"/>
</dbReference>
<accession>A0A1M5X7R0</accession>
<feature type="binding site" evidence="9">
    <location>
        <position position="310"/>
    </location>
    <ligand>
        <name>FAD</name>
        <dbReference type="ChEBI" id="CHEBI:57692"/>
    </ligand>
</feature>
<dbReference type="PROSITE" id="PS00076">
    <property type="entry name" value="PYRIDINE_REDOX_1"/>
    <property type="match status" value="1"/>
</dbReference>
<keyword evidence="9" id="KW-0547">Nucleotide-binding</keyword>
<feature type="binding site" evidence="9">
    <location>
        <position position="200"/>
    </location>
    <ligand>
        <name>NAD(+)</name>
        <dbReference type="ChEBI" id="CHEBI:57540"/>
    </ligand>
</feature>
<dbReference type="InterPro" id="IPR004099">
    <property type="entry name" value="Pyr_nucl-diS_OxRdtase_dimer"/>
</dbReference>